<feature type="domain" description="Glycosyl hydrolase family 32 N-terminal" evidence="4">
    <location>
        <begin position="56"/>
        <end position="355"/>
    </location>
</feature>
<dbReference type="Proteomes" id="UP000013827">
    <property type="component" value="Unassembled WGS sequence"/>
</dbReference>
<comment type="similarity">
    <text evidence="1">Belongs to the glycosyl hydrolase 32 family.</text>
</comment>
<evidence type="ECO:0000256" key="1">
    <source>
        <dbReference type="ARBA" id="ARBA00009902"/>
    </source>
</evidence>
<dbReference type="GeneID" id="17273272"/>
<dbReference type="RefSeq" id="XP_005780155.1">
    <property type="nucleotide sequence ID" value="XM_005780098.1"/>
</dbReference>
<protein>
    <recommendedName>
        <fullName evidence="4">Glycosyl hydrolase family 32 N-terminal domain-containing protein</fullName>
    </recommendedName>
</protein>
<keyword evidence="2" id="KW-0378">Hydrolase</keyword>
<dbReference type="HOGENOM" id="CLU_372763_0_0_1"/>
<name>A0A0D3JW41_EMIH1</name>
<proteinExistence type="inferred from homology"/>
<dbReference type="EnsemblProtists" id="EOD27726">
    <property type="protein sequence ID" value="EOD27726"/>
    <property type="gene ID" value="EMIHUDRAFT_204667"/>
</dbReference>
<dbReference type="SUPFAM" id="SSF75005">
    <property type="entry name" value="Arabinanase/levansucrase/invertase"/>
    <property type="match status" value="1"/>
</dbReference>
<dbReference type="InterPro" id="IPR023296">
    <property type="entry name" value="Glyco_hydro_beta-prop_sf"/>
</dbReference>
<dbReference type="Pfam" id="PF00251">
    <property type="entry name" value="Glyco_hydro_32N"/>
    <property type="match status" value="1"/>
</dbReference>
<dbReference type="SMART" id="SM00640">
    <property type="entry name" value="Glyco_32"/>
    <property type="match status" value="1"/>
</dbReference>
<dbReference type="Gene3D" id="2.115.10.20">
    <property type="entry name" value="Glycosyl hydrolase domain, family 43"/>
    <property type="match status" value="1"/>
</dbReference>
<keyword evidence="6" id="KW-1185">Reference proteome</keyword>
<dbReference type="GO" id="GO:0004553">
    <property type="term" value="F:hydrolase activity, hydrolyzing O-glycosyl compounds"/>
    <property type="evidence" value="ECO:0007669"/>
    <property type="project" value="InterPro"/>
</dbReference>
<keyword evidence="3" id="KW-0326">Glycosidase</keyword>
<reference evidence="6" key="1">
    <citation type="journal article" date="2013" name="Nature">
        <title>Pan genome of the phytoplankton Emiliania underpins its global distribution.</title>
        <authorList>
            <person name="Read B.A."/>
            <person name="Kegel J."/>
            <person name="Klute M.J."/>
            <person name="Kuo A."/>
            <person name="Lefebvre S.C."/>
            <person name="Maumus F."/>
            <person name="Mayer C."/>
            <person name="Miller J."/>
            <person name="Monier A."/>
            <person name="Salamov A."/>
            <person name="Young J."/>
            <person name="Aguilar M."/>
            <person name="Claverie J.M."/>
            <person name="Frickenhaus S."/>
            <person name="Gonzalez K."/>
            <person name="Herman E.K."/>
            <person name="Lin Y.C."/>
            <person name="Napier J."/>
            <person name="Ogata H."/>
            <person name="Sarno A.F."/>
            <person name="Shmutz J."/>
            <person name="Schroeder D."/>
            <person name="de Vargas C."/>
            <person name="Verret F."/>
            <person name="von Dassow P."/>
            <person name="Valentin K."/>
            <person name="Van de Peer Y."/>
            <person name="Wheeler G."/>
            <person name="Dacks J.B."/>
            <person name="Delwiche C.F."/>
            <person name="Dyhrman S.T."/>
            <person name="Glockner G."/>
            <person name="John U."/>
            <person name="Richards T."/>
            <person name="Worden A.Z."/>
            <person name="Zhang X."/>
            <person name="Grigoriev I.V."/>
            <person name="Allen A.E."/>
            <person name="Bidle K."/>
            <person name="Borodovsky M."/>
            <person name="Bowler C."/>
            <person name="Brownlee C."/>
            <person name="Cock J.M."/>
            <person name="Elias M."/>
            <person name="Gladyshev V.N."/>
            <person name="Groth M."/>
            <person name="Guda C."/>
            <person name="Hadaegh A."/>
            <person name="Iglesias-Rodriguez M.D."/>
            <person name="Jenkins J."/>
            <person name="Jones B.M."/>
            <person name="Lawson T."/>
            <person name="Leese F."/>
            <person name="Lindquist E."/>
            <person name="Lobanov A."/>
            <person name="Lomsadze A."/>
            <person name="Malik S.B."/>
            <person name="Marsh M.E."/>
            <person name="Mackinder L."/>
            <person name="Mock T."/>
            <person name="Mueller-Roeber B."/>
            <person name="Pagarete A."/>
            <person name="Parker M."/>
            <person name="Probert I."/>
            <person name="Quesneville H."/>
            <person name="Raines C."/>
            <person name="Rensing S.A."/>
            <person name="Riano-Pachon D.M."/>
            <person name="Richier S."/>
            <person name="Rokitta S."/>
            <person name="Shiraiwa Y."/>
            <person name="Soanes D.M."/>
            <person name="van der Giezen M."/>
            <person name="Wahlund T.M."/>
            <person name="Williams B."/>
            <person name="Wilson W."/>
            <person name="Wolfe G."/>
            <person name="Wurch L.L."/>
        </authorList>
    </citation>
    <scope>NUCLEOTIDE SEQUENCE</scope>
</reference>
<evidence type="ECO:0000256" key="3">
    <source>
        <dbReference type="ARBA" id="ARBA00023295"/>
    </source>
</evidence>
<evidence type="ECO:0000256" key="2">
    <source>
        <dbReference type="ARBA" id="ARBA00022801"/>
    </source>
</evidence>
<dbReference type="GO" id="GO:0005975">
    <property type="term" value="P:carbohydrate metabolic process"/>
    <property type="evidence" value="ECO:0007669"/>
    <property type="project" value="InterPro"/>
</dbReference>
<dbReference type="eggNOG" id="KOG0228">
    <property type="taxonomic scope" value="Eukaryota"/>
</dbReference>
<dbReference type="KEGG" id="ehx:EMIHUDRAFT_204667"/>
<evidence type="ECO:0000259" key="4">
    <source>
        <dbReference type="Pfam" id="PF00251"/>
    </source>
</evidence>
<dbReference type="AlphaFoldDB" id="A0A0D3JW41"/>
<organism evidence="5 6">
    <name type="scientific">Emiliania huxleyi (strain CCMP1516)</name>
    <dbReference type="NCBI Taxonomy" id="280463"/>
    <lineage>
        <taxon>Eukaryota</taxon>
        <taxon>Haptista</taxon>
        <taxon>Haptophyta</taxon>
        <taxon>Prymnesiophyceae</taxon>
        <taxon>Isochrysidales</taxon>
        <taxon>Noelaerhabdaceae</taxon>
        <taxon>Emiliania</taxon>
    </lineage>
</organism>
<sequence length="746" mass="80746">MMDSLAWVDGIANPITRVADQAWSDSQICGGKPFCAKPFVNAPTYHLMDQHGCAENDPNGPVFDPVHGVFHHFYQIHLAAPPGHDNRHAAHGPDYGHFVSKDFVSWAAMPVAIWNGLDASAWPPRATPYDNQAHLDGLRRRRRTGRLLTGEGPGIVQIYPGLCNKADWPACETGTLLAQAAAALYLPTAVPADYASDPLLANWTKPSYNPIMENTQRDPSTPQTPSGEWRLRTFNSMVYGSASSKDLLAGKWYEIGKSDDFRQCECPSVYPLPAATPGSGAAHEGTEAAYEEARRAGMPDTDVFAQKRIDQGNFYASKDNERINWGWATVPPASAQTLPREVTFNAEARVLQQYPIEEIAGLRAAAAFDRRPLAAGRGVAVRGSVGLGIGCSVNYTAGAANASVACGGAHASLSLRAHTRPLDYWRMANSRHWTFVEAYFQRGRVAITAKAAFSPDTVASLTSNVTVAADVSLFPMKSIWVDPDKGLTAGSHTAGVTGPLWSDVVRGTTRHKWDKRQRIKDQHGEREIEFADVDDHNVVTKTVMGARVRQQAGVPHGAHHERIMRGEAGRETPGAATRSDLRGCLVCKAARDAARRAALKRDPLCPIVRKAAQQWTEEDENPPRATMAHVLSGACLGNREQARWFLRVARAQTGTAISKVAQAAPDSKETLKTLRMAHVAALKGSRYRVLDEDGYDTLAPAVGGVLPALVDDLSEKSRRDLGTGVTRNLQVVAEAATGAGVAEEEG</sequence>
<dbReference type="InterPro" id="IPR013148">
    <property type="entry name" value="Glyco_hydro_32_N"/>
</dbReference>
<evidence type="ECO:0000313" key="6">
    <source>
        <dbReference type="Proteomes" id="UP000013827"/>
    </source>
</evidence>
<accession>A0A0D3JW41</accession>
<dbReference type="PANTHER" id="PTHR31953">
    <property type="entry name" value="BETA-FRUCTOFURANOSIDASE, INSOLUBLE ISOENZYME CWINV1-RELATED"/>
    <property type="match status" value="1"/>
</dbReference>
<reference evidence="5" key="2">
    <citation type="submission" date="2024-10" db="UniProtKB">
        <authorList>
            <consortium name="EnsemblProtists"/>
        </authorList>
    </citation>
    <scope>IDENTIFICATION</scope>
</reference>
<dbReference type="STRING" id="2903.R1EXJ4"/>
<dbReference type="InterPro" id="IPR050551">
    <property type="entry name" value="Fructan_Metab_Enzymes"/>
</dbReference>
<dbReference type="InterPro" id="IPR001362">
    <property type="entry name" value="Glyco_hydro_32"/>
</dbReference>
<dbReference type="PaxDb" id="2903-EOD27726"/>
<evidence type="ECO:0000313" key="5">
    <source>
        <dbReference type="EnsemblProtists" id="EOD27726"/>
    </source>
</evidence>